<reference evidence="1 2" key="1">
    <citation type="journal article" date="2015" name="Antonie Van Leeuwenhoek">
        <title>Streptomyces klenkii sp. nov., isolated from deep marine sediment.</title>
        <authorList>
            <person name="Veyisoglu A."/>
            <person name="Sahin N."/>
        </authorList>
    </citation>
    <scope>NUCLEOTIDE SEQUENCE [LARGE SCALE GENOMIC DNA]</scope>
    <source>
        <strain evidence="1 2">KCTC 29202</strain>
    </source>
</reference>
<gene>
    <name evidence="1" type="ORF">D7231_35925</name>
</gene>
<evidence type="ECO:0000313" key="2">
    <source>
        <dbReference type="Proteomes" id="UP000270343"/>
    </source>
</evidence>
<keyword evidence="2" id="KW-1185">Reference proteome</keyword>
<accession>A0A3A9ZP97</accession>
<dbReference type="AlphaFoldDB" id="A0A3A9ZP97"/>
<protein>
    <submittedName>
        <fullName evidence="1">Uncharacterized protein</fullName>
    </submittedName>
</protein>
<dbReference type="Proteomes" id="UP000270343">
    <property type="component" value="Unassembled WGS sequence"/>
</dbReference>
<proteinExistence type="predicted"/>
<dbReference type="EMBL" id="RBAM01000223">
    <property type="protein sequence ID" value="RKN49991.1"/>
    <property type="molecule type" value="Genomic_DNA"/>
</dbReference>
<name>A0A3A9ZP97_9ACTN</name>
<organism evidence="1 2">
    <name type="scientific">Streptomyces klenkii</name>
    <dbReference type="NCBI Taxonomy" id="1420899"/>
    <lineage>
        <taxon>Bacteria</taxon>
        <taxon>Bacillati</taxon>
        <taxon>Actinomycetota</taxon>
        <taxon>Actinomycetes</taxon>
        <taxon>Kitasatosporales</taxon>
        <taxon>Streptomycetaceae</taxon>
        <taxon>Streptomyces</taxon>
    </lineage>
</organism>
<comment type="caution">
    <text evidence="1">The sequence shown here is derived from an EMBL/GenBank/DDBJ whole genome shotgun (WGS) entry which is preliminary data.</text>
</comment>
<sequence>MKPEHLRALTMLGEPSVLIASRDRRLTVVTADEAADQRLRGEARRLATRRDLLDAGLRISEAARCPIGPGVEVCTAEAASLTAAEWHGHRV</sequence>
<evidence type="ECO:0000313" key="1">
    <source>
        <dbReference type="EMBL" id="RKN49991.1"/>
    </source>
</evidence>